<keyword evidence="5" id="KW-0130">Cell adhesion</keyword>
<keyword evidence="3" id="KW-0677">Repeat</keyword>
<dbReference type="PANTHER" id="PTHR14139">
    <property type="entry name" value="CALSYNTENIN"/>
    <property type="match status" value="1"/>
</dbReference>
<evidence type="ECO:0000256" key="15">
    <source>
        <dbReference type="SAM" id="Phobius"/>
    </source>
</evidence>
<feature type="domain" description="Cadherin" evidence="17">
    <location>
        <begin position="85"/>
        <end position="144"/>
    </location>
</feature>
<feature type="region of interest" description="Disordered" evidence="14">
    <location>
        <begin position="880"/>
        <end position="900"/>
    </location>
</feature>
<dbReference type="Gene3D" id="2.60.40.60">
    <property type="entry name" value="Cadherins"/>
    <property type="match status" value="2"/>
</dbReference>
<dbReference type="AlphaFoldDB" id="A0A914D6U2"/>
<dbReference type="WBParaSite" id="ACRNAN_scaffold1875.g31669.t1">
    <property type="protein sequence ID" value="ACRNAN_scaffold1875.g31669.t1"/>
    <property type="gene ID" value="ACRNAN_scaffold1875.g31669"/>
</dbReference>
<dbReference type="GO" id="GO:0007156">
    <property type="term" value="P:homophilic cell adhesion via plasma membrane adhesion molecules"/>
    <property type="evidence" value="ECO:0007669"/>
    <property type="project" value="InterPro"/>
</dbReference>
<keyword evidence="7" id="KW-0770">Synapse</keyword>
<dbReference type="InterPro" id="IPR045588">
    <property type="entry name" value="CLSTN_C"/>
</dbReference>
<evidence type="ECO:0000256" key="1">
    <source>
        <dbReference type="ARBA" id="ARBA00022692"/>
    </source>
</evidence>
<dbReference type="InterPro" id="IPR015919">
    <property type="entry name" value="Cadherin-like_sf"/>
</dbReference>
<dbReference type="InterPro" id="IPR013320">
    <property type="entry name" value="ConA-like_dom_sf"/>
</dbReference>
<evidence type="ECO:0000256" key="16">
    <source>
        <dbReference type="SAM" id="SignalP"/>
    </source>
</evidence>
<feature type="compositionally biased region" description="Basic and acidic residues" evidence="14">
    <location>
        <begin position="301"/>
        <end position="310"/>
    </location>
</feature>
<keyword evidence="1 15" id="KW-0812">Transmembrane</keyword>
<evidence type="ECO:0000256" key="2">
    <source>
        <dbReference type="ARBA" id="ARBA00022729"/>
    </source>
</evidence>
<keyword evidence="2 16" id="KW-0732">Signal</keyword>
<sequence>MPSVAAVILVLITGSVVFGANHKHHHRVPIIDLHGADQLIGIIREDQRVVSIAPHISIVAETGPVCKYELTASSGVDLPFEAEVIDKEEGRAIVRVKDKAVIDCSHNEFRVQVAAVRCDDESARSESVTLKITVKDTNNHAPEFEAPWYSFEIDEGKVVNEIARLYATDKDCGHPYGKICRYEITNALEGFPFKIDVQGVLSNTVPLNHSESSSHILTIVAHDCGMQKSKSTLVTVNVRQRCIAGIRDAPKSISYTPDSRAKKIMPNAEVITCPQENSCTVKNVEAKVALHAKMSTENSEETMKKCHLNQETKNLLPGPKKEASDEDKENESTDEVREKYLFDGKSNAVIVPANSLKSVIPERFSLSFAMKHAAGTKQEQSAKQNILCESDDFGMNRHHFSIYVRHCKLELLLRREADHGESEFRAAEWRWQLPEVCDNAWHSYAVLFRDLDNVTLVVDGKTFEGTDRNPEILDDWPLHQTRELKTRLVVGACWHGRSQSMVQFFNGHLSSMYLLPGEVAPQEAIKCLHEPKEKLQFDSIDQLVPGESVIFNNDQSELTLKANSLEDLSLLLQKVEYVNELEQPSPGSRHVEVSAKLTCKENRNVDLDSKEINIEVKKPSDPVLSISGQNLINTDRRSLKVGASMLPDIQLTITQNIDSKNIDVTSKFQLDWCKVHLKPSRDMDLEYFSSPAALIASLNVDFEHDKQGILLKGEESVKGYREILSKIHYFNTRPESYNKRMYTVQCSMLQGKVISNEFVITMTIDGSAEAKVEKVPIVSAHDPVQTFDSLEDDSIEDEDLTKLEKHLEPSLDQFSANRLQNILEMDLPRPKALVGHHGYDVGQGAIAGGAVAVVVVVCVGFLLVLLVIGVLKMRDAPLPKKRRNRKPTQDGMEWDDNGMNITVNPIEDVEKNGEVVTEPFSDCEGDDSSDDGESYHEDDELTEDDEDENEHVLPHTENGRSGLEWDDSTLASVSRTYRV</sequence>
<proteinExistence type="inferred from homology"/>
<dbReference type="Pfam" id="PF19699">
    <property type="entry name" value="CLSTN_C"/>
    <property type="match status" value="2"/>
</dbReference>
<evidence type="ECO:0000259" key="17">
    <source>
        <dbReference type="PROSITE" id="PS50268"/>
    </source>
</evidence>
<dbReference type="PANTHER" id="PTHR14139:SF2">
    <property type="entry name" value="CALSYNTENIN-1"/>
    <property type="match status" value="1"/>
</dbReference>
<feature type="signal peptide" evidence="16">
    <location>
        <begin position="1"/>
        <end position="19"/>
    </location>
</feature>
<keyword evidence="18" id="KW-1185">Reference proteome</keyword>
<accession>A0A914D6U2</accession>
<evidence type="ECO:0000313" key="18">
    <source>
        <dbReference type="Proteomes" id="UP000887540"/>
    </source>
</evidence>
<dbReference type="GO" id="GO:0012505">
    <property type="term" value="C:endomembrane system"/>
    <property type="evidence" value="ECO:0007669"/>
    <property type="project" value="UniProtKB-SubCell"/>
</dbReference>
<keyword evidence="9" id="KW-0325">Glycoprotein</keyword>
<dbReference type="GO" id="GO:0009986">
    <property type="term" value="C:cell surface"/>
    <property type="evidence" value="ECO:0007669"/>
    <property type="project" value="TreeGrafter"/>
</dbReference>
<keyword evidence="4 13" id="KW-0106">Calcium</keyword>
<dbReference type="Pfam" id="PF00028">
    <property type="entry name" value="Cadherin"/>
    <property type="match status" value="1"/>
</dbReference>
<dbReference type="SUPFAM" id="SSF49899">
    <property type="entry name" value="Concanavalin A-like lectins/glucanases"/>
    <property type="match status" value="1"/>
</dbReference>
<dbReference type="GO" id="GO:0045211">
    <property type="term" value="C:postsynaptic membrane"/>
    <property type="evidence" value="ECO:0007669"/>
    <property type="project" value="TreeGrafter"/>
</dbReference>
<evidence type="ECO:0000256" key="3">
    <source>
        <dbReference type="ARBA" id="ARBA00022737"/>
    </source>
</evidence>
<evidence type="ECO:0000313" key="19">
    <source>
        <dbReference type="WBParaSite" id="ACRNAN_scaffold1875.g31669.t1"/>
    </source>
</evidence>
<feature type="region of interest" description="Disordered" evidence="14">
    <location>
        <begin position="918"/>
        <end position="979"/>
    </location>
</feature>
<dbReference type="GO" id="GO:0050806">
    <property type="term" value="P:positive regulation of synaptic transmission"/>
    <property type="evidence" value="ECO:0007669"/>
    <property type="project" value="TreeGrafter"/>
</dbReference>
<keyword evidence="6 15" id="KW-1133">Transmembrane helix</keyword>
<evidence type="ECO:0000256" key="6">
    <source>
        <dbReference type="ARBA" id="ARBA00022989"/>
    </source>
</evidence>
<evidence type="ECO:0000256" key="14">
    <source>
        <dbReference type="SAM" id="MobiDB-lite"/>
    </source>
</evidence>
<comment type="similarity">
    <text evidence="11">Belongs to the calsyntenin family.</text>
</comment>
<feature type="chain" id="PRO_5037219197" evidence="16">
    <location>
        <begin position="20"/>
        <end position="979"/>
    </location>
</feature>
<feature type="domain" description="Cadherin" evidence="17">
    <location>
        <begin position="145"/>
        <end position="252"/>
    </location>
</feature>
<dbReference type="GO" id="GO:0051965">
    <property type="term" value="P:positive regulation of synapse assembly"/>
    <property type="evidence" value="ECO:0007669"/>
    <property type="project" value="TreeGrafter"/>
</dbReference>
<evidence type="ECO:0000256" key="13">
    <source>
        <dbReference type="PROSITE-ProRule" id="PRU00043"/>
    </source>
</evidence>
<dbReference type="Proteomes" id="UP000887540">
    <property type="component" value="Unplaced"/>
</dbReference>
<protein>
    <submittedName>
        <fullName evidence="19">Cadherin domain-containing protein</fullName>
    </submittedName>
</protein>
<evidence type="ECO:0000256" key="9">
    <source>
        <dbReference type="ARBA" id="ARBA00023180"/>
    </source>
</evidence>
<dbReference type="InterPro" id="IPR002126">
    <property type="entry name" value="Cadherin-like_dom"/>
</dbReference>
<dbReference type="PROSITE" id="PS50268">
    <property type="entry name" value="CADHERIN_2"/>
    <property type="match status" value="2"/>
</dbReference>
<evidence type="ECO:0000256" key="8">
    <source>
        <dbReference type="ARBA" id="ARBA00023136"/>
    </source>
</evidence>
<evidence type="ECO:0000256" key="7">
    <source>
        <dbReference type="ARBA" id="ARBA00023018"/>
    </source>
</evidence>
<name>A0A914D6U2_9BILA</name>
<feature type="region of interest" description="Disordered" evidence="14">
    <location>
        <begin position="296"/>
        <end position="335"/>
    </location>
</feature>
<organism evidence="18 19">
    <name type="scientific">Acrobeloides nanus</name>
    <dbReference type="NCBI Taxonomy" id="290746"/>
    <lineage>
        <taxon>Eukaryota</taxon>
        <taxon>Metazoa</taxon>
        <taxon>Ecdysozoa</taxon>
        <taxon>Nematoda</taxon>
        <taxon>Chromadorea</taxon>
        <taxon>Rhabditida</taxon>
        <taxon>Tylenchina</taxon>
        <taxon>Cephalobomorpha</taxon>
        <taxon>Cephaloboidea</taxon>
        <taxon>Cephalobidae</taxon>
        <taxon>Acrobeloides</taxon>
    </lineage>
</organism>
<dbReference type="GO" id="GO:0005509">
    <property type="term" value="F:calcium ion binding"/>
    <property type="evidence" value="ECO:0007669"/>
    <property type="project" value="UniProtKB-UniRule"/>
</dbReference>
<dbReference type="SUPFAM" id="SSF49313">
    <property type="entry name" value="Cadherin-like"/>
    <property type="match status" value="1"/>
</dbReference>
<dbReference type="Gene3D" id="2.60.120.200">
    <property type="match status" value="1"/>
</dbReference>
<feature type="compositionally biased region" description="Acidic residues" evidence="14">
    <location>
        <begin position="921"/>
        <end position="949"/>
    </location>
</feature>
<dbReference type="CDD" id="cd11304">
    <property type="entry name" value="Cadherin_repeat"/>
    <property type="match status" value="1"/>
</dbReference>
<evidence type="ECO:0000256" key="10">
    <source>
        <dbReference type="ARBA" id="ARBA00034103"/>
    </source>
</evidence>
<evidence type="ECO:0000256" key="4">
    <source>
        <dbReference type="ARBA" id="ARBA00022837"/>
    </source>
</evidence>
<feature type="transmembrane region" description="Helical" evidence="15">
    <location>
        <begin position="846"/>
        <end position="871"/>
    </location>
</feature>
<evidence type="ECO:0000256" key="12">
    <source>
        <dbReference type="ARBA" id="ARBA00046288"/>
    </source>
</evidence>
<evidence type="ECO:0000256" key="5">
    <source>
        <dbReference type="ARBA" id="ARBA00022889"/>
    </source>
</evidence>
<dbReference type="FunFam" id="2.60.40.60:FF:000352">
    <property type="entry name" value="CAlSYntenin/Alcadein homolog"/>
    <property type="match status" value="1"/>
</dbReference>
<feature type="compositionally biased region" description="Polar residues" evidence="14">
    <location>
        <begin position="969"/>
        <end position="979"/>
    </location>
</feature>
<evidence type="ECO:0000256" key="11">
    <source>
        <dbReference type="ARBA" id="ARBA00035015"/>
    </source>
</evidence>
<reference evidence="19" key="1">
    <citation type="submission" date="2022-11" db="UniProtKB">
        <authorList>
            <consortium name="WormBaseParasite"/>
        </authorList>
    </citation>
    <scope>IDENTIFICATION</scope>
</reference>
<keyword evidence="8 15" id="KW-0472">Membrane</keyword>
<comment type="subcellular location">
    <subcellularLocation>
        <location evidence="12">Endomembrane system</location>
        <topology evidence="12">Single-pass type I membrane protein</topology>
    </subcellularLocation>
    <subcellularLocation>
        <location evidence="10">Synapse</location>
    </subcellularLocation>
</comment>